<protein>
    <recommendedName>
        <fullName evidence="14">Lysosomal acid phosphatase</fullName>
        <ecNumber evidence="4">3.1.3.2</ecNumber>
    </recommendedName>
</protein>
<evidence type="ECO:0000256" key="3">
    <source>
        <dbReference type="ARBA" id="ARBA00005375"/>
    </source>
</evidence>
<dbReference type="InterPro" id="IPR033379">
    <property type="entry name" value="Acid_Pase_AS"/>
</dbReference>
<dbReference type="Ensembl" id="ENSSHAT00000044212.1">
    <property type="protein sequence ID" value="ENSSHAP00000031447.1"/>
    <property type="gene ID" value="ENSSHAG00000017126.2"/>
</dbReference>
<dbReference type="CDD" id="cd07061">
    <property type="entry name" value="HP_HAP_like"/>
    <property type="match status" value="1"/>
</dbReference>
<gene>
    <name evidence="17" type="primary">ACP2</name>
</gene>
<dbReference type="GeneTree" id="ENSGT00940000158446"/>
<dbReference type="GO" id="GO:0005765">
    <property type="term" value="C:lysosomal membrane"/>
    <property type="evidence" value="ECO:0007669"/>
    <property type="project" value="UniProtKB-SubCell"/>
</dbReference>
<feature type="region of interest" description="Disordered" evidence="15">
    <location>
        <begin position="36"/>
        <end position="71"/>
    </location>
</feature>
<name>A0A7N4P298_SARHA</name>
<evidence type="ECO:0000256" key="4">
    <source>
        <dbReference type="ARBA" id="ARBA00012646"/>
    </source>
</evidence>
<evidence type="ECO:0000256" key="5">
    <source>
        <dbReference type="ARBA" id="ARBA00022692"/>
    </source>
</evidence>
<feature type="transmembrane region" description="Helical" evidence="16">
    <location>
        <begin position="419"/>
        <end position="442"/>
    </location>
</feature>
<dbReference type="EC" id="3.1.3.2" evidence="4"/>
<reference evidence="17" key="3">
    <citation type="submission" date="2025-09" db="UniProtKB">
        <authorList>
            <consortium name="Ensembl"/>
        </authorList>
    </citation>
    <scope>IDENTIFICATION</scope>
</reference>
<dbReference type="GO" id="GO:0003993">
    <property type="term" value="F:acid phosphatase activity"/>
    <property type="evidence" value="ECO:0007669"/>
    <property type="project" value="UniProtKB-EC"/>
</dbReference>
<comment type="catalytic activity">
    <reaction evidence="1">
        <text>a phosphate monoester + H2O = an alcohol + phosphate</text>
        <dbReference type="Rhea" id="RHEA:15017"/>
        <dbReference type="ChEBI" id="CHEBI:15377"/>
        <dbReference type="ChEBI" id="CHEBI:30879"/>
        <dbReference type="ChEBI" id="CHEBI:43474"/>
        <dbReference type="ChEBI" id="CHEBI:67140"/>
        <dbReference type="EC" id="3.1.3.2"/>
    </reaction>
</comment>
<dbReference type="InParanoid" id="A0A7N4P298"/>
<dbReference type="InterPro" id="IPR000560">
    <property type="entry name" value="His_Pase_clade-2"/>
</dbReference>
<evidence type="ECO:0000256" key="12">
    <source>
        <dbReference type="ARBA" id="ARBA00023228"/>
    </source>
</evidence>
<evidence type="ECO:0000256" key="14">
    <source>
        <dbReference type="ARBA" id="ARBA00039422"/>
    </source>
</evidence>
<comment type="subcellular location">
    <subcellularLocation>
        <location evidence="2">Lysosome lumen</location>
    </subcellularLocation>
    <subcellularLocation>
        <location evidence="13">Lysosome membrane</location>
        <topology evidence="13">Single-pass membrane protein</topology>
        <orientation evidence="13">Lumenal side</orientation>
    </subcellularLocation>
</comment>
<evidence type="ECO:0000256" key="7">
    <source>
        <dbReference type="ARBA" id="ARBA00022801"/>
    </source>
</evidence>
<evidence type="ECO:0000256" key="15">
    <source>
        <dbReference type="SAM" id="MobiDB-lite"/>
    </source>
</evidence>
<dbReference type="Proteomes" id="UP000007648">
    <property type="component" value="Unassembled WGS sequence"/>
</dbReference>
<keyword evidence="8 16" id="KW-1133">Transmembrane helix</keyword>
<keyword evidence="5 16" id="KW-0812">Transmembrane</keyword>
<evidence type="ECO:0000256" key="9">
    <source>
        <dbReference type="ARBA" id="ARBA00023136"/>
    </source>
</evidence>
<evidence type="ECO:0000256" key="13">
    <source>
        <dbReference type="ARBA" id="ARBA00037852"/>
    </source>
</evidence>
<accession>A0A7N4P298</accession>
<dbReference type="PANTHER" id="PTHR11567:SF180">
    <property type="entry name" value="LYSOSOMAL ACID PHOSPHATASE"/>
    <property type="match status" value="1"/>
</dbReference>
<dbReference type="InterPro" id="IPR029033">
    <property type="entry name" value="His_PPase_superfam"/>
</dbReference>
<keyword evidence="18" id="KW-1185">Reference proteome</keyword>
<evidence type="ECO:0000256" key="1">
    <source>
        <dbReference type="ARBA" id="ARBA00000032"/>
    </source>
</evidence>
<dbReference type="InterPro" id="IPR050645">
    <property type="entry name" value="Histidine_acid_phosphatase"/>
</dbReference>
<evidence type="ECO:0000256" key="6">
    <source>
        <dbReference type="ARBA" id="ARBA00022729"/>
    </source>
</evidence>
<keyword evidence="7" id="KW-0378">Hydrolase</keyword>
<keyword evidence="12" id="KW-0458">Lysosome</keyword>
<keyword evidence="9 16" id="KW-0472">Membrane</keyword>
<organism evidence="17 18">
    <name type="scientific">Sarcophilus harrisii</name>
    <name type="common">Tasmanian devil</name>
    <name type="synonym">Sarcophilus laniarius</name>
    <dbReference type="NCBI Taxonomy" id="9305"/>
    <lineage>
        <taxon>Eukaryota</taxon>
        <taxon>Metazoa</taxon>
        <taxon>Chordata</taxon>
        <taxon>Craniata</taxon>
        <taxon>Vertebrata</taxon>
        <taxon>Euteleostomi</taxon>
        <taxon>Mammalia</taxon>
        <taxon>Metatheria</taxon>
        <taxon>Dasyuromorphia</taxon>
        <taxon>Dasyuridae</taxon>
        <taxon>Sarcophilus</taxon>
    </lineage>
</organism>
<dbReference type="Gene3D" id="3.40.50.1240">
    <property type="entry name" value="Phosphoglycerate mutase-like"/>
    <property type="match status" value="1"/>
</dbReference>
<evidence type="ECO:0000256" key="8">
    <source>
        <dbReference type="ARBA" id="ARBA00022989"/>
    </source>
</evidence>
<comment type="similarity">
    <text evidence="3">Belongs to the histidine acid phosphatase family.</text>
</comment>
<evidence type="ECO:0000256" key="16">
    <source>
        <dbReference type="SAM" id="Phobius"/>
    </source>
</evidence>
<dbReference type="GO" id="GO:0043202">
    <property type="term" value="C:lysosomal lumen"/>
    <property type="evidence" value="ECO:0007669"/>
    <property type="project" value="UniProtKB-SubCell"/>
</dbReference>
<dbReference type="FunFam" id="3.40.50.1240:FF:000010">
    <property type="entry name" value="Prostatic acid phosphatase"/>
    <property type="match status" value="1"/>
</dbReference>
<evidence type="ECO:0000313" key="17">
    <source>
        <dbReference type="Ensembl" id="ENSSHAP00000031447.1"/>
    </source>
</evidence>
<evidence type="ECO:0000256" key="11">
    <source>
        <dbReference type="ARBA" id="ARBA00023180"/>
    </source>
</evidence>
<dbReference type="SUPFAM" id="SSF53254">
    <property type="entry name" value="Phosphoglycerate mutase-like"/>
    <property type="match status" value="1"/>
</dbReference>
<dbReference type="Pfam" id="PF00328">
    <property type="entry name" value="His_Phos_2"/>
    <property type="match status" value="1"/>
</dbReference>
<proteinExistence type="inferred from homology"/>
<keyword evidence="6" id="KW-0732">Signal</keyword>
<keyword evidence="10" id="KW-1015">Disulfide bond</keyword>
<evidence type="ECO:0000256" key="10">
    <source>
        <dbReference type="ARBA" id="ARBA00023157"/>
    </source>
</evidence>
<dbReference type="FunCoup" id="A0A7N4P298">
    <property type="interactions" value="1262"/>
</dbReference>
<keyword evidence="11" id="KW-0325">Glycoprotein</keyword>
<dbReference type="GO" id="GO:0001501">
    <property type="term" value="P:skeletal system development"/>
    <property type="evidence" value="ECO:0007669"/>
    <property type="project" value="Ensembl"/>
</dbReference>
<reference evidence="17" key="2">
    <citation type="submission" date="2025-08" db="UniProtKB">
        <authorList>
            <consortium name="Ensembl"/>
        </authorList>
    </citation>
    <scope>IDENTIFICATION</scope>
</reference>
<reference evidence="17 18" key="1">
    <citation type="journal article" date="2011" name="Proc. Natl. Acad. Sci. U.S.A.">
        <title>Genetic diversity and population structure of the endangered marsupial Sarcophilus harrisii (Tasmanian devil).</title>
        <authorList>
            <person name="Miller W."/>
            <person name="Hayes V.M."/>
            <person name="Ratan A."/>
            <person name="Petersen D.C."/>
            <person name="Wittekindt N.E."/>
            <person name="Miller J."/>
            <person name="Walenz B."/>
            <person name="Knight J."/>
            <person name="Qi J."/>
            <person name="Zhao F."/>
            <person name="Wang Q."/>
            <person name="Bedoya-Reina O.C."/>
            <person name="Katiyar N."/>
            <person name="Tomsho L.P."/>
            <person name="Kasson L.M."/>
            <person name="Hardie R.A."/>
            <person name="Woodbridge P."/>
            <person name="Tindall E.A."/>
            <person name="Bertelsen M.F."/>
            <person name="Dixon D."/>
            <person name="Pyecroft S."/>
            <person name="Helgen K.M."/>
            <person name="Lesk A.M."/>
            <person name="Pringle T.H."/>
            <person name="Patterson N."/>
            <person name="Zhang Y."/>
            <person name="Kreiss A."/>
            <person name="Woods G.M."/>
            <person name="Jones M.E."/>
            <person name="Schuster S.C."/>
        </authorList>
    </citation>
    <scope>NUCLEOTIDE SEQUENCE [LARGE SCALE GENOMIC DNA]</scope>
</reference>
<sequence>MPDRDLFEGIRREGRCWEREREACCHGGGAVREEVGGISAAESAHHLDLSPFRTSPPPDAQCPPTDAVGGPEVSKELYRHGDRSPVKAYPKDPYQESQWPQGFGQLTKEGMLQQWELGQALRERYWGFLNASYHREEVYIRSTDCDRTLMSAEANLAGLFPVEGAQAFHPNITWQPIPVHTVPEAQDKLLKFPLGPCPRFEQLQNETRQTPEYQNETARNALFLEMVANETGVPDLTLETAWNIYDTLFCEQTHKLRLPPWASPQTMQRLRQLKDLSFRFLFGMYRPTEKARLQGGVLLAEIRKNLTWAASAAQHPKLLVYSAHDTTLVALQMALDVYNGEQAPYASCHMFELYQEDNGNFSVEMYFRNDSTEAPWPLALPGCSQSCPLPDFLRLTLPLVPEDWDRECQVTGSLADTEVIVALAVCGSILFLLILLLLTVLFRMQAQPPGYRHVADGEDHA</sequence>
<dbReference type="GO" id="GO:0007040">
    <property type="term" value="P:lysosome organization"/>
    <property type="evidence" value="ECO:0007669"/>
    <property type="project" value="Ensembl"/>
</dbReference>
<dbReference type="AlphaFoldDB" id="A0A7N4P298"/>
<dbReference type="PROSITE" id="PS00778">
    <property type="entry name" value="HIS_ACID_PHOSPHAT_2"/>
    <property type="match status" value="1"/>
</dbReference>
<evidence type="ECO:0000256" key="2">
    <source>
        <dbReference type="ARBA" id="ARBA00004227"/>
    </source>
</evidence>
<dbReference type="PANTHER" id="PTHR11567">
    <property type="entry name" value="ACID PHOSPHATASE-RELATED"/>
    <property type="match status" value="1"/>
</dbReference>
<evidence type="ECO:0000313" key="18">
    <source>
        <dbReference type="Proteomes" id="UP000007648"/>
    </source>
</evidence>